<keyword evidence="1" id="KW-0739">Sodium transport</keyword>
<evidence type="ECO:0000313" key="4">
    <source>
        <dbReference type="Proteomes" id="UP001141183"/>
    </source>
</evidence>
<dbReference type="GO" id="GO:0005886">
    <property type="term" value="C:plasma membrane"/>
    <property type="evidence" value="ECO:0007669"/>
    <property type="project" value="UniProtKB-SubCell"/>
</dbReference>
<keyword evidence="4" id="KW-1185">Reference proteome</keyword>
<dbReference type="GO" id="GO:0015501">
    <property type="term" value="F:glutamate:sodium symporter activity"/>
    <property type="evidence" value="ECO:0007669"/>
    <property type="project" value="UniProtKB-UniRule"/>
</dbReference>
<dbReference type="EMBL" id="JAMRYU010000009">
    <property type="protein sequence ID" value="MDC4240488.1"/>
    <property type="molecule type" value="Genomic_DNA"/>
</dbReference>
<name>A0A9X4B2P7_9CLOT</name>
<comment type="similarity">
    <text evidence="1">Belongs to the glutamate:Na(+) symporter (ESS) (TC 2.A.27) family.</text>
</comment>
<dbReference type="RefSeq" id="WP_099345749.1">
    <property type="nucleotide sequence ID" value="NZ_JAMRYU010000009.1"/>
</dbReference>
<keyword evidence="1" id="KW-0769">Symport</keyword>
<comment type="function">
    <text evidence="1">Catalyzes the sodium-dependent transport of glutamate.</text>
</comment>
<feature type="transmembrane region" description="Helical" evidence="1">
    <location>
        <begin position="34"/>
        <end position="53"/>
    </location>
</feature>
<evidence type="ECO:0000313" key="3">
    <source>
        <dbReference type="EMBL" id="MDC4240488.1"/>
    </source>
</evidence>
<dbReference type="NCBIfam" id="TIGR00210">
    <property type="entry name" value="gltS"/>
    <property type="match status" value="1"/>
</dbReference>
<keyword evidence="1" id="KW-1133">Transmembrane helix</keyword>
<evidence type="ECO:0000256" key="1">
    <source>
        <dbReference type="HAMAP-Rule" id="MF_02062"/>
    </source>
</evidence>
<dbReference type="PANTHER" id="PTHR36178:SF1">
    <property type="entry name" value="SODIUM_GLUTAMATE SYMPORTER"/>
    <property type="match status" value="1"/>
</dbReference>
<comment type="caution">
    <text evidence="3">The sequence shown here is derived from an EMBL/GenBank/DDBJ whole genome shotgun (WGS) entry which is preliminary data.</text>
</comment>
<proteinExistence type="inferred from homology"/>
<keyword evidence="1" id="KW-1003">Cell membrane</keyword>
<dbReference type="InterPro" id="IPR004445">
    <property type="entry name" value="GltS"/>
</dbReference>
<accession>A0A9X4B2P7</accession>
<comment type="caution">
    <text evidence="1">Lacks conserved residue(s) required for the propagation of feature annotation.</text>
</comment>
<organism evidence="3 4">
    <name type="scientific">Clostridium tertium</name>
    <dbReference type="NCBI Taxonomy" id="1559"/>
    <lineage>
        <taxon>Bacteria</taxon>
        <taxon>Bacillati</taxon>
        <taxon>Bacillota</taxon>
        <taxon>Clostridia</taxon>
        <taxon>Eubacteriales</taxon>
        <taxon>Clostridiaceae</taxon>
        <taxon>Clostridium</taxon>
    </lineage>
</organism>
<keyword evidence="1" id="KW-0472">Membrane</keyword>
<keyword evidence="1" id="KW-0406">Ion transport</keyword>
<feature type="transmembrane region" description="Helical" evidence="1">
    <location>
        <begin position="371"/>
        <end position="397"/>
    </location>
</feature>
<feature type="transmembrane region" description="Helical" evidence="1">
    <location>
        <begin position="303"/>
        <end position="326"/>
    </location>
</feature>
<reference evidence="3" key="1">
    <citation type="submission" date="2022-05" db="EMBL/GenBank/DDBJ databases">
        <title>Draft genome sequence of Clostridium tertium strain CP3 isolated from Peru.</title>
        <authorList>
            <person name="Hurtado R."/>
            <person name="Lima L."/>
            <person name="Sousa T."/>
            <person name="Jaiswal A.K."/>
            <person name="Tiwari S."/>
            <person name="Maturrano L."/>
            <person name="Brenig B."/>
            <person name="Azevedo V."/>
        </authorList>
    </citation>
    <scope>NUCLEOTIDE SEQUENCE</scope>
    <source>
        <strain evidence="3">CP3</strain>
    </source>
</reference>
<dbReference type="AlphaFoldDB" id="A0A9X4B2P7"/>
<sequence length="398" mass="42884">MEFKLDIFQTMALATAVFYFGVYLRKKIKVLEKYCIPSAVVGGMTFALVILILKVTQIATIALDVTLQNVFMTAFFTSIGYTASVKVLKNGGVKVAIFLVLSILLVVFQDLIGVGLAKVFNLNPLLGLATASIPLVGGHGTSGSFGPLLEELGVKGATTVSFASATFGLIMGSILGGFLAKSLIERNNIKTPKEYHDKDIPLSDFHHDESAVLSYNRIMKAASWIFIAMGIGSIITNYIQSLGLTFPSYIGAMISAAIIKNISDFKGFEIEDKEIETIGGISLSFYLSLALMGLKLWELFDLALPMIIMLVSQTIVMGIFAFIIVFRIMGKNYEAAVFSSAICGFGMGSTANAIANMDALTNKYGFSSTPYLVVPIVGGLFIDFINSAVITLFINIFG</sequence>
<feature type="transmembrane region" description="Helical" evidence="1">
    <location>
        <begin position="65"/>
        <end position="83"/>
    </location>
</feature>
<keyword evidence="1" id="KW-0813">Transport</keyword>
<feature type="transmembrane region" description="Helical" evidence="1">
    <location>
        <begin position="95"/>
        <end position="117"/>
    </location>
</feature>
<dbReference type="Proteomes" id="UP001141183">
    <property type="component" value="Unassembled WGS sequence"/>
</dbReference>
<keyword evidence="1" id="KW-0915">Sodium</keyword>
<dbReference type="Pfam" id="PF03616">
    <property type="entry name" value="Glt_symporter"/>
    <property type="match status" value="1"/>
</dbReference>
<feature type="transmembrane region" description="Helical" evidence="1">
    <location>
        <begin position="221"/>
        <end position="240"/>
    </location>
</feature>
<feature type="transmembrane region" description="Helical" evidence="1">
    <location>
        <begin position="160"/>
        <end position="180"/>
    </location>
</feature>
<protein>
    <recommendedName>
        <fullName evidence="1 2">Sodium/glutamate symporter</fullName>
    </recommendedName>
</protein>
<keyword evidence="1" id="KW-0812">Transmembrane</keyword>
<dbReference type="GO" id="GO:0015813">
    <property type="term" value="P:L-glutamate transmembrane transport"/>
    <property type="evidence" value="ECO:0007669"/>
    <property type="project" value="UniProtKB-UniRule"/>
</dbReference>
<feature type="transmembrane region" description="Helical" evidence="1">
    <location>
        <begin position="333"/>
        <end position="351"/>
    </location>
</feature>
<comment type="subcellular location">
    <subcellularLocation>
        <location evidence="1">Cell membrane</location>
        <topology evidence="1">Multi-pass membrane protein</topology>
    </subcellularLocation>
</comment>
<feature type="transmembrane region" description="Helical" evidence="1">
    <location>
        <begin position="6"/>
        <end position="22"/>
    </location>
</feature>
<keyword evidence="1" id="KW-0029">Amino-acid transport</keyword>
<evidence type="ECO:0000256" key="2">
    <source>
        <dbReference type="NCBIfam" id="TIGR00210"/>
    </source>
</evidence>
<dbReference type="HAMAP" id="MF_02062">
    <property type="entry name" value="GltS"/>
    <property type="match status" value="1"/>
</dbReference>
<gene>
    <name evidence="3" type="primary">gltS</name>
    <name evidence="3" type="ORF">NE398_09965</name>
</gene>
<dbReference type="PANTHER" id="PTHR36178">
    <property type="entry name" value="SLR0625 PROTEIN"/>
    <property type="match status" value="1"/>
</dbReference>